<dbReference type="SUPFAM" id="SSF48403">
    <property type="entry name" value="Ankyrin repeat"/>
    <property type="match status" value="1"/>
</dbReference>
<evidence type="ECO:0008006" key="3">
    <source>
        <dbReference type="Google" id="ProtNLM"/>
    </source>
</evidence>
<dbReference type="InterPro" id="IPR002110">
    <property type="entry name" value="Ankyrin_rpt"/>
</dbReference>
<dbReference type="EMBL" id="JBFXLR010000001">
    <property type="protein sequence ID" value="KAL2861272.1"/>
    <property type="molecule type" value="Genomic_DNA"/>
</dbReference>
<organism evidence="1 2">
    <name type="scientific">Aspergillus pseudodeflectus</name>
    <dbReference type="NCBI Taxonomy" id="176178"/>
    <lineage>
        <taxon>Eukaryota</taxon>
        <taxon>Fungi</taxon>
        <taxon>Dikarya</taxon>
        <taxon>Ascomycota</taxon>
        <taxon>Pezizomycotina</taxon>
        <taxon>Eurotiomycetes</taxon>
        <taxon>Eurotiomycetidae</taxon>
        <taxon>Eurotiales</taxon>
        <taxon>Aspergillaceae</taxon>
        <taxon>Aspergillus</taxon>
        <taxon>Aspergillus subgen. Nidulantes</taxon>
    </lineage>
</organism>
<evidence type="ECO:0000313" key="2">
    <source>
        <dbReference type="Proteomes" id="UP001610444"/>
    </source>
</evidence>
<gene>
    <name evidence="1" type="ORF">BJX68DRAFT_222096</name>
</gene>
<accession>A0ABR4LAA2</accession>
<name>A0ABR4LAA2_9EURO</name>
<dbReference type="Proteomes" id="UP001610444">
    <property type="component" value="Unassembled WGS sequence"/>
</dbReference>
<dbReference type="Pfam" id="PF12796">
    <property type="entry name" value="Ank_2"/>
    <property type="match status" value="1"/>
</dbReference>
<protein>
    <recommendedName>
        <fullName evidence="3">Ankyrin repeat-containing domain protein</fullName>
    </recommendedName>
</protein>
<sequence length="97" mass="10756">MSAVVNWNLHAMKLPLARNDVDIDSVEFDGRSALSHAVERTSSYVRLLLQHGARPDLEEEDGRTPMFRAIVAPLDRSEILEVLKAAMTAKDTLRGGL</sequence>
<keyword evidence="2" id="KW-1185">Reference proteome</keyword>
<dbReference type="InterPro" id="IPR036770">
    <property type="entry name" value="Ankyrin_rpt-contain_sf"/>
</dbReference>
<evidence type="ECO:0000313" key="1">
    <source>
        <dbReference type="EMBL" id="KAL2861272.1"/>
    </source>
</evidence>
<dbReference type="RefSeq" id="XP_070905362.1">
    <property type="nucleotide sequence ID" value="XM_071037933.1"/>
</dbReference>
<reference evidence="1 2" key="1">
    <citation type="submission" date="2024-07" db="EMBL/GenBank/DDBJ databases">
        <title>Section-level genome sequencing and comparative genomics of Aspergillus sections Usti and Cavernicolus.</title>
        <authorList>
            <consortium name="Lawrence Berkeley National Laboratory"/>
            <person name="Nybo J.L."/>
            <person name="Vesth T.C."/>
            <person name="Theobald S."/>
            <person name="Frisvad J.C."/>
            <person name="Larsen T.O."/>
            <person name="Kjaerboelling I."/>
            <person name="Rothschild-Mancinelli K."/>
            <person name="Lyhne E.K."/>
            <person name="Kogle M.E."/>
            <person name="Barry K."/>
            <person name="Clum A."/>
            <person name="Na H."/>
            <person name="Ledsgaard L."/>
            <person name="Lin J."/>
            <person name="Lipzen A."/>
            <person name="Kuo A."/>
            <person name="Riley R."/>
            <person name="Mondo S."/>
            <person name="LaButti K."/>
            <person name="Haridas S."/>
            <person name="Pangalinan J."/>
            <person name="Salamov A.A."/>
            <person name="Simmons B.A."/>
            <person name="Magnuson J.K."/>
            <person name="Chen J."/>
            <person name="Drula E."/>
            <person name="Henrissat B."/>
            <person name="Wiebenga A."/>
            <person name="Lubbers R.J."/>
            <person name="Gomes A.C."/>
            <person name="Macurrencykelacurrency M.R."/>
            <person name="Stajich J."/>
            <person name="Grigoriev I.V."/>
            <person name="Mortensen U.H."/>
            <person name="De vries R.P."/>
            <person name="Baker S.E."/>
            <person name="Andersen M.R."/>
        </authorList>
    </citation>
    <scope>NUCLEOTIDE SEQUENCE [LARGE SCALE GENOMIC DNA]</scope>
    <source>
        <strain evidence="1 2">CBS 756.74</strain>
    </source>
</reference>
<dbReference type="GeneID" id="98153097"/>
<dbReference type="Gene3D" id="1.25.40.20">
    <property type="entry name" value="Ankyrin repeat-containing domain"/>
    <property type="match status" value="1"/>
</dbReference>
<comment type="caution">
    <text evidence="1">The sequence shown here is derived from an EMBL/GenBank/DDBJ whole genome shotgun (WGS) entry which is preliminary data.</text>
</comment>
<proteinExistence type="predicted"/>